<name>A0A1F4V8R2_UNCKA</name>
<evidence type="ECO:0000313" key="1">
    <source>
        <dbReference type="EMBL" id="OGC53641.1"/>
    </source>
</evidence>
<protein>
    <recommendedName>
        <fullName evidence="3">MalT-like TPR region domain-containing protein</fullName>
    </recommendedName>
</protein>
<dbReference type="Proteomes" id="UP000178127">
    <property type="component" value="Unassembled WGS sequence"/>
</dbReference>
<dbReference type="STRING" id="1802620.A3D91_04345"/>
<dbReference type="SUPFAM" id="SSF48452">
    <property type="entry name" value="TPR-like"/>
    <property type="match status" value="1"/>
</dbReference>
<dbReference type="InterPro" id="IPR011990">
    <property type="entry name" value="TPR-like_helical_dom_sf"/>
</dbReference>
<accession>A0A1F4V8R2</accession>
<proteinExistence type="predicted"/>
<dbReference type="Gene3D" id="1.25.40.10">
    <property type="entry name" value="Tetratricopeptide repeat domain"/>
    <property type="match status" value="1"/>
</dbReference>
<comment type="caution">
    <text evidence="1">The sequence shown here is derived from an EMBL/GenBank/DDBJ whole genome shotgun (WGS) entry which is preliminary data.</text>
</comment>
<evidence type="ECO:0000313" key="2">
    <source>
        <dbReference type="Proteomes" id="UP000178127"/>
    </source>
</evidence>
<reference evidence="1 2" key="1">
    <citation type="journal article" date="2016" name="Nat. Commun.">
        <title>Thousands of microbial genomes shed light on interconnected biogeochemical processes in an aquifer system.</title>
        <authorList>
            <person name="Anantharaman K."/>
            <person name="Brown C.T."/>
            <person name="Hug L.A."/>
            <person name="Sharon I."/>
            <person name="Castelle C.J."/>
            <person name="Probst A.J."/>
            <person name="Thomas B.C."/>
            <person name="Singh A."/>
            <person name="Wilkins M.J."/>
            <person name="Karaoz U."/>
            <person name="Brodie E.L."/>
            <person name="Williams K.H."/>
            <person name="Hubbard S.S."/>
            <person name="Banfield J.F."/>
        </authorList>
    </citation>
    <scope>NUCLEOTIDE SEQUENCE [LARGE SCALE GENOMIC DNA]</scope>
</reference>
<dbReference type="EMBL" id="MEVD01000013">
    <property type="protein sequence ID" value="OGC53641.1"/>
    <property type="molecule type" value="Genomic_DNA"/>
</dbReference>
<evidence type="ECO:0008006" key="3">
    <source>
        <dbReference type="Google" id="ProtNLM"/>
    </source>
</evidence>
<organism evidence="1 2">
    <name type="scientific">candidate division WWE3 bacterium RIFCSPHIGHO2_02_FULL_38_14</name>
    <dbReference type="NCBI Taxonomy" id="1802620"/>
    <lineage>
        <taxon>Bacteria</taxon>
        <taxon>Katanobacteria</taxon>
    </lineage>
</organism>
<sequence length="222" mass="26001">MSTFNVCIQWGEQFREEGKREQALDLFELARDMATNRSDRAMAWAHIGLTYWQMRPGAKTDLVAELARRAEQAFEISLSLARESRNRDRTIEVMRHIARMRLDMGFMNEALRIGLDAMGHAAEMQRRDLVWFTHLVALAQIRRHLIGELPRSVPVQWVRRELNDYLQIGVLDPNVFAKRAWRRGIVNSHQEMYGVLSPVYLLVHYLRARARLMRHKSIPASH</sequence>
<dbReference type="AlphaFoldDB" id="A0A1F4V8R2"/>
<gene>
    <name evidence="1" type="ORF">A3D91_04345</name>
</gene>